<dbReference type="FunFam" id="3.20.20.70:FF:000075">
    <property type="entry name" value="Tryptophan biosynthesis protein TRP1"/>
    <property type="match status" value="1"/>
</dbReference>
<gene>
    <name evidence="10" type="primary">trpF</name>
    <name evidence="12" type="ORF">D3873_00615</name>
</gene>
<evidence type="ECO:0000256" key="3">
    <source>
        <dbReference type="ARBA" id="ARBA00007571"/>
    </source>
</evidence>
<evidence type="ECO:0000256" key="10">
    <source>
        <dbReference type="HAMAP-Rule" id="MF_00135"/>
    </source>
</evidence>
<comment type="catalytic activity">
    <reaction evidence="1 10">
        <text>N-(5-phospho-beta-D-ribosyl)anthranilate = 1-(2-carboxyphenylamino)-1-deoxy-D-ribulose 5-phosphate</text>
        <dbReference type="Rhea" id="RHEA:21540"/>
        <dbReference type="ChEBI" id="CHEBI:18277"/>
        <dbReference type="ChEBI" id="CHEBI:58613"/>
        <dbReference type="EC" id="5.3.1.24"/>
    </reaction>
</comment>
<dbReference type="OrthoDB" id="9786954at2"/>
<feature type="domain" description="N-(5'phosphoribosyl) anthranilate isomerase (PRAI)" evidence="11">
    <location>
        <begin position="4"/>
        <end position="198"/>
    </location>
</feature>
<evidence type="ECO:0000256" key="8">
    <source>
        <dbReference type="ARBA" id="ARBA00023141"/>
    </source>
</evidence>
<evidence type="ECO:0000313" key="13">
    <source>
        <dbReference type="Proteomes" id="UP000265725"/>
    </source>
</evidence>
<dbReference type="PANTHER" id="PTHR42894">
    <property type="entry name" value="N-(5'-PHOSPHORIBOSYL)ANTHRANILATE ISOMERASE"/>
    <property type="match status" value="1"/>
</dbReference>
<dbReference type="CDD" id="cd00405">
    <property type="entry name" value="PRAI"/>
    <property type="match status" value="1"/>
</dbReference>
<dbReference type="GO" id="GO:0000162">
    <property type="term" value="P:L-tryptophan biosynthetic process"/>
    <property type="evidence" value="ECO:0007669"/>
    <property type="project" value="UniProtKB-UniRule"/>
</dbReference>
<dbReference type="NCBIfam" id="NF002300">
    <property type="entry name" value="PRK01222.1-7"/>
    <property type="match status" value="1"/>
</dbReference>
<accession>A0A385YSM7</accession>
<comment type="pathway">
    <text evidence="2 10">Amino-acid biosynthesis; L-tryptophan biosynthesis; L-tryptophan from chorismate: step 3/5.</text>
</comment>
<dbReference type="AlphaFoldDB" id="A0A385YSM7"/>
<keyword evidence="9 10" id="KW-0413">Isomerase</keyword>
<keyword evidence="6 10" id="KW-0028">Amino-acid biosynthesis</keyword>
<dbReference type="GO" id="GO:0004640">
    <property type="term" value="F:phosphoribosylanthranilate isomerase activity"/>
    <property type="evidence" value="ECO:0007669"/>
    <property type="project" value="UniProtKB-UniRule"/>
</dbReference>
<sequence length="204" mass="22523">MTMVKICGLKEAEHVRAAVEAGADAIGFVFANSSRQITLSQAKNLIAEIPSHILVIGVFVNEDLHTIEEYANEIPLDYAQLHGDESIEFVESLRVPVIKAFSISSQEDVQRALNYPSDFYLFDTPGTTYRGGSGKAFDWNILANESIPKEKVILAGGLHADNVREAVQKIQPYMVDVSSGVETSKRKDTTKIHAFVQAVLDKER</sequence>
<dbReference type="EC" id="5.3.1.24" evidence="4 10"/>
<dbReference type="InterPro" id="IPR001240">
    <property type="entry name" value="PRAI_dom"/>
</dbReference>
<keyword evidence="8 10" id="KW-0057">Aromatic amino acid biosynthesis</keyword>
<dbReference type="PANTHER" id="PTHR42894:SF1">
    <property type="entry name" value="N-(5'-PHOSPHORIBOSYL)ANTHRANILATE ISOMERASE"/>
    <property type="match status" value="1"/>
</dbReference>
<comment type="similarity">
    <text evidence="3 10">Belongs to the TrpF family.</text>
</comment>
<organism evidence="12 13">
    <name type="scientific">Paenisporosarcina cavernae</name>
    <dbReference type="NCBI Taxonomy" id="2320858"/>
    <lineage>
        <taxon>Bacteria</taxon>
        <taxon>Bacillati</taxon>
        <taxon>Bacillota</taxon>
        <taxon>Bacilli</taxon>
        <taxon>Bacillales</taxon>
        <taxon>Caryophanaceae</taxon>
        <taxon>Paenisporosarcina</taxon>
    </lineage>
</organism>
<evidence type="ECO:0000313" key="12">
    <source>
        <dbReference type="EMBL" id="AYC28443.1"/>
    </source>
</evidence>
<name>A0A385YSM7_9BACL</name>
<evidence type="ECO:0000259" key="11">
    <source>
        <dbReference type="Pfam" id="PF00697"/>
    </source>
</evidence>
<evidence type="ECO:0000256" key="6">
    <source>
        <dbReference type="ARBA" id="ARBA00022605"/>
    </source>
</evidence>
<protein>
    <recommendedName>
        <fullName evidence="5 10">N-(5'-phosphoribosyl)anthranilate isomerase</fullName>
        <shortName evidence="10">PRAI</shortName>
        <ecNumber evidence="4 10">5.3.1.24</ecNumber>
    </recommendedName>
</protein>
<evidence type="ECO:0000256" key="7">
    <source>
        <dbReference type="ARBA" id="ARBA00022822"/>
    </source>
</evidence>
<evidence type="ECO:0000256" key="1">
    <source>
        <dbReference type="ARBA" id="ARBA00001164"/>
    </source>
</evidence>
<dbReference type="Gene3D" id="3.20.20.70">
    <property type="entry name" value="Aldolase class I"/>
    <property type="match status" value="1"/>
</dbReference>
<dbReference type="Pfam" id="PF00697">
    <property type="entry name" value="PRAI"/>
    <property type="match status" value="1"/>
</dbReference>
<proteinExistence type="inferred from homology"/>
<dbReference type="Proteomes" id="UP000265725">
    <property type="component" value="Chromosome"/>
</dbReference>
<dbReference type="InterPro" id="IPR044643">
    <property type="entry name" value="TrpF_fam"/>
</dbReference>
<dbReference type="HAMAP" id="MF_00135">
    <property type="entry name" value="PRAI"/>
    <property type="match status" value="1"/>
</dbReference>
<dbReference type="InterPro" id="IPR011060">
    <property type="entry name" value="RibuloseP-bd_barrel"/>
</dbReference>
<keyword evidence="13" id="KW-1185">Reference proteome</keyword>
<dbReference type="InterPro" id="IPR013785">
    <property type="entry name" value="Aldolase_TIM"/>
</dbReference>
<keyword evidence="7 10" id="KW-0822">Tryptophan biosynthesis</keyword>
<evidence type="ECO:0000256" key="9">
    <source>
        <dbReference type="ARBA" id="ARBA00023235"/>
    </source>
</evidence>
<evidence type="ECO:0000256" key="4">
    <source>
        <dbReference type="ARBA" id="ARBA00012572"/>
    </source>
</evidence>
<dbReference type="EMBL" id="CP032418">
    <property type="protein sequence ID" value="AYC28443.1"/>
    <property type="molecule type" value="Genomic_DNA"/>
</dbReference>
<dbReference type="UniPathway" id="UPA00035">
    <property type="reaction ID" value="UER00042"/>
</dbReference>
<reference evidence="13" key="1">
    <citation type="submission" date="2018-09" db="EMBL/GenBank/DDBJ databases">
        <authorList>
            <person name="Zhu H."/>
        </authorList>
    </citation>
    <scope>NUCLEOTIDE SEQUENCE [LARGE SCALE GENOMIC DNA]</scope>
    <source>
        <strain evidence="13">K2R23-3</strain>
    </source>
</reference>
<evidence type="ECO:0000256" key="5">
    <source>
        <dbReference type="ARBA" id="ARBA00022272"/>
    </source>
</evidence>
<evidence type="ECO:0000256" key="2">
    <source>
        <dbReference type="ARBA" id="ARBA00004664"/>
    </source>
</evidence>
<dbReference type="SUPFAM" id="SSF51366">
    <property type="entry name" value="Ribulose-phoshate binding barrel"/>
    <property type="match status" value="1"/>
</dbReference>
<dbReference type="RefSeq" id="WP_119882188.1">
    <property type="nucleotide sequence ID" value="NZ_CP032418.1"/>
</dbReference>
<dbReference type="KEGG" id="paek:D3873_00615"/>